<feature type="compositionally biased region" description="Basic and acidic residues" evidence="1">
    <location>
        <begin position="27"/>
        <end position="39"/>
    </location>
</feature>
<sequence>MLKRGLTFDSRLKKKKKRNFKSYNKRRKEEEDGEDKKQESNTFGCRGFGKDPSVETTFSPDSVKHTSLVRGRQRSKLNVKK</sequence>
<evidence type="ECO:0000313" key="2">
    <source>
        <dbReference type="EMBL" id="CAH1447114.1"/>
    </source>
</evidence>
<feature type="region of interest" description="Disordered" evidence="1">
    <location>
        <begin position="1"/>
        <end position="81"/>
    </location>
</feature>
<evidence type="ECO:0000313" key="3">
    <source>
        <dbReference type="Proteomes" id="UP001157418"/>
    </source>
</evidence>
<evidence type="ECO:0000256" key="1">
    <source>
        <dbReference type="SAM" id="MobiDB-lite"/>
    </source>
</evidence>
<keyword evidence="3" id="KW-1185">Reference proteome</keyword>
<reference evidence="2 3" key="1">
    <citation type="submission" date="2022-01" db="EMBL/GenBank/DDBJ databases">
        <authorList>
            <person name="Xiong W."/>
            <person name="Schranz E."/>
        </authorList>
    </citation>
    <scope>NUCLEOTIDE SEQUENCE [LARGE SCALE GENOMIC DNA]</scope>
</reference>
<organism evidence="2 3">
    <name type="scientific">Lactuca virosa</name>
    <dbReference type="NCBI Taxonomy" id="75947"/>
    <lineage>
        <taxon>Eukaryota</taxon>
        <taxon>Viridiplantae</taxon>
        <taxon>Streptophyta</taxon>
        <taxon>Embryophyta</taxon>
        <taxon>Tracheophyta</taxon>
        <taxon>Spermatophyta</taxon>
        <taxon>Magnoliopsida</taxon>
        <taxon>eudicotyledons</taxon>
        <taxon>Gunneridae</taxon>
        <taxon>Pentapetalae</taxon>
        <taxon>asterids</taxon>
        <taxon>campanulids</taxon>
        <taxon>Asterales</taxon>
        <taxon>Asteraceae</taxon>
        <taxon>Cichorioideae</taxon>
        <taxon>Cichorieae</taxon>
        <taxon>Lactucinae</taxon>
        <taxon>Lactuca</taxon>
    </lineage>
</organism>
<dbReference type="AlphaFoldDB" id="A0AAU9PAQ0"/>
<dbReference type="EMBL" id="CAKMRJ010005523">
    <property type="protein sequence ID" value="CAH1447114.1"/>
    <property type="molecule type" value="Genomic_DNA"/>
</dbReference>
<feature type="compositionally biased region" description="Basic residues" evidence="1">
    <location>
        <begin position="71"/>
        <end position="81"/>
    </location>
</feature>
<name>A0AAU9PAQ0_9ASTR</name>
<protein>
    <submittedName>
        <fullName evidence="2">Uncharacterized protein</fullName>
    </submittedName>
</protein>
<feature type="compositionally biased region" description="Basic residues" evidence="1">
    <location>
        <begin position="12"/>
        <end position="26"/>
    </location>
</feature>
<dbReference type="Proteomes" id="UP001157418">
    <property type="component" value="Unassembled WGS sequence"/>
</dbReference>
<proteinExistence type="predicted"/>
<accession>A0AAU9PAQ0</accession>
<gene>
    <name evidence="2" type="ORF">LVIROSA_LOCUS32751</name>
</gene>
<comment type="caution">
    <text evidence="2">The sequence shown here is derived from an EMBL/GenBank/DDBJ whole genome shotgun (WGS) entry which is preliminary data.</text>
</comment>